<evidence type="ECO:0000313" key="3">
    <source>
        <dbReference type="Proteomes" id="UP001057520"/>
    </source>
</evidence>
<organism evidence="2 3">
    <name type="scientific">Caulobacter segnis</name>
    <dbReference type="NCBI Taxonomy" id="88688"/>
    <lineage>
        <taxon>Bacteria</taxon>
        <taxon>Pseudomonadati</taxon>
        <taxon>Pseudomonadota</taxon>
        <taxon>Alphaproteobacteria</taxon>
        <taxon>Caulobacterales</taxon>
        <taxon>Caulobacteraceae</taxon>
        <taxon>Caulobacter</taxon>
    </lineage>
</organism>
<protein>
    <submittedName>
        <fullName evidence="2">SCP2 sterol-binding domain-containing protein</fullName>
    </submittedName>
</protein>
<name>A0ABY4ZQ66_9CAUL</name>
<dbReference type="InterPro" id="IPR003033">
    <property type="entry name" value="SCP2_sterol-bd_dom"/>
</dbReference>
<keyword evidence="3" id="KW-1185">Reference proteome</keyword>
<evidence type="ECO:0000313" key="2">
    <source>
        <dbReference type="EMBL" id="USQ94364.1"/>
    </source>
</evidence>
<sequence length="102" mass="10594">MATIQEVTDRIKAAVGEDSGLGKSLKFDLKDAGVIHIDGGSVTNEDKPADLTMTLSLDDLLAIGAGSLDPTMAVMTGKLKLSDMGAAMALQPKMGALFAKMR</sequence>
<dbReference type="SUPFAM" id="SSF55718">
    <property type="entry name" value="SCP-like"/>
    <property type="match status" value="1"/>
</dbReference>
<dbReference type="EMBL" id="CP096040">
    <property type="protein sequence ID" value="USQ94364.1"/>
    <property type="molecule type" value="Genomic_DNA"/>
</dbReference>
<gene>
    <name evidence="2" type="ORF">MZV50_17445</name>
</gene>
<dbReference type="InterPro" id="IPR036527">
    <property type="entry name" value="SCP2_sterol-bd_dom_sf"/>
</dbReference>
<dbReference type="Proteomes" id="UP001057520">
    <property type="component" value="Chromosome"/>
</dbReference>
<dbReference type="Gene3D" id="3.30.1050.10">
    <property type="entry name" value="SCP2 sterol-binding domain"/>
    <property type="match status" value="1"/>
</dbReference>
<reference evidence="2 3" key="1">
    <citation type="submission" date="2022-04" db="EMBL/GenBank/DDBJ databases">
        <title>Genome sequence of soybean root-associated Caulobacter segnis RL271.</title>
        <authorList>
            <person name="Longley R."/>
            <person name="Bonito G."/>
            <person name="Trigodet F."/>
            <person name="Crosson S."/>
            <person name="Fiebig A."/>
        </authorList>
    </citation>
    <scope>NUCLEOTIDE SEQUENCE [LARGE SCALE GENOMIC DNA]</scope>
    <source>
        <strain evidence="2 3">RL271</strain>
    </source>
</reference>
<proteinExistence type="predicted"/>
<dbReference type="Pfam" id="PF02036">
    <property type="entry name" value="SCP2"/>
    <property type="match status" value="1"/>
</dbReference>
<evidence type="ECO:0000259" key="1">
    <source>
        <dbReference type="Pfam" id="PF02036"/>
    </source>
</evidence>
<feature type="domain" description="SCP2" evidence="1">
    <location>
        <begin position="22"/>
        <end position="91"/>
    </location>
</feature>
<accession>A0ABY4ZQ66</accession>